<dbReference type="Proteomes" id="UP000499080">
    <property type="component" value="Unassembled WGS sequence"/>
</dbReference>
<accession>A0A4Y2UDE2</accession>
<organism evidence="1 2">
    <name type="scientific">Araneus ventricosus</name>
    <name type="common">Orbweaver spider</name>
    <name type="synonym">Epeira ventricosa</name>
    <dbReference type="NCBI Taxonomy" id="182803"/>
    <lineage>
        <taxon>Eukaryota</taxon>
        <taxon>Metazoa</taxon>
        <taxon>Ecdysozoa</taxon>
        <taxon>Arthropoda</taxon>
        <taxon>Chelicerata</taxon>
        <taxon>Arachnida</taxon>
        <taxon>Araneae</taxon>
        <taxon>Araneomorphae</taxon>
        <taxon>Entelegynae</taxon>
        <taxon>Araneoidea</taxon>
        <taxon>Araneidae</taxon>
        <taxon>Araneus</taxon>
    </lineage>
</organism>
<sequence>MNTDIRIMSNSFINLFGRVNKFLLGYVSYCKDKNTLGYKNGNKTNFGRQNDKKNAVDNSITCYDDMDEANINENNNACDDDSNSIVQMPNFEIKYMNDLSSSQVKCDDNASGDSITSYNLNATLYGVDNTWSNSSLLNSNVVNKLNVTPYRKDKMNVGSKAEEFSVINVVLNRKKKNKNTENFIIS</sequence>
<reference evidence="1 2" key="1">
    <citation type="journal article" date="2019" name="Sci. Rep.">
        <title>Orb-weaving spider Araneus ventricosus genome elucidates the spidroin gene catalogue.</title>
        <authorList>
            <person name="Kono N."/>
            <person name="Nakamura H."/>
            <person name="Ohtoshi R."/>
            <person name="Moran D.A.P."/>
            <person name="Shinohara A."/>
            <person name="Yoshida Y."/>
            <person name="Fujiwara M."/>
            <person name="Mori M."/>
            <person name="Tomita M."/>
            <person name="Arakawa K."/>
        </authorList>
    </citation>
    <scope>NUCLEOTIDE SEQUENCE [LARGE SCALE GENOMIC DNA]</scope>
</reference>
<dbReference type="EMBL" id="BGPR01035266">
    <property type="protein sequence ID" value="GBO10021.1"/>
    <property type="molecule type" value="Genomic_DNA"/>
</dbReference>
<proteinExistence type="predicted"/>
<name>A0A4Y2UDE2_ARAVE</name>
<comment type="caution">
    <text evidence="1">The sequence shown here is derived from an EMBL/GenBank/DDBJ whole genome shotgun (WGS) entry which is preliminary data.</text>
</comment>
<protein>
    <submittedName>
        <fullName evidence="1">Uncharacterized protein</fullName>
    </submittedName>
</protein>
<evidence type="ECO:0000313" key="2">
    <source>
        <dbReference type="Proteomes" id="UP000499080"/>
    </source>
</evidence>
<evidence type="ECO:0000313" key="1">
    <source>
        <dbReference type="EMBL" id="GBO10021.1"/>
    </source>
</evidence>
<dbReference type="AlphaFoldDB" id="A0A4Y2UDE2"/>
<keyword evidence="2" id="KW-1185">Reference proteome</keyword>
<gene>
    <name evidence="1" type="ORF">AVEN_185378_1</name>
</gene>